<sequence length="59" mass="7154">NEKLLKEAVSLVTLTLEPCIRRRLHYLLRFMQRVSRNYCLRMDKRRDNRSIVKNYSSGI</sequence>
<dbReference type="AlphaFoldDB" id="A0A3P7KSM9"/>
<dbReference type="Proteomes" id="UP000271087">
    <property type="component" value="Unassembled WGS sequence"/>
</dbReference>
<evidence type="ECO:0000313" key="2">
    <source>
        <dbReference type="EMBL" id="VDN02250.1"/>
    </source>
</evidence>
<protein>
    <submittedName>
        <fullName evidence="1">Uncharacterized protein</fullName>
    </submittedName>
</protein>
<proteinExistence type="predicted"/>
<reference evidence="1 3" key="1">
    <citation type="submission" date="2018-08" db="EMBL/GenBank/DDBJ databases">
        <authorList>
            <person name="Laetsch R D."/>
            <person name="Stevens L."/>
            <person name="Kumar S."/>
            <person name="Blaxter L. M."/>
        </authorList>
    </citation>
    <scope>NUCLEOTIDE SEQUENCE [LARGE SCALE GENOMIC DNA]</scope>
</reference>
<evidence type="ECO:0000313" key="1">
    <source>
        <dbReference type="EMBL" id="VDN02227.1"/>
    </source>
</evidence>
<feature type="non-terminal residue" evidence="1">
    <location>
        <position position="1"/>
    </location>
</feature>
<dbReference type="EMBL" id="UYRW01015683">
    <property type="protein sequence ID" value="VDN02250.1"/>
    <property type="molecule type" value="Genomic_DNA"/>
</dbReference>
<dbReference type="EMBL" id="UYRW01015665">
    <property type="protein sequence ID" value="VDN02227.1"/>
    <property type="molecule type" value="Genomic_DNA"/>
</dbReference>
<gene>
    <name evidence="1" type="ORF">NOO_LOCUS13472</name>
    <name evidence="2" type="ORF">NOO_LOCUS13474</name>
</gene>
<evidence type="ECO:0000313" key="3">
    <source>
        <dbReference type="Proteomes" id="UP000271087"/>
    </source>
</evidence>
<name>A0A3P7KSM9_ONCOC</name>
<accession>A0A3P7KSM9</accession>
<organism evidence="1 3">
    <name type="scientific">Onchocerca ochengi</name>
    <name type="common">Filarial nematode worm</name>
    <dbReference type="NCBI Taxonomy" id="42157"/>
    <lineage>
        <taxon>Eukaryota</taxon>
        <taxon>Metazoa</taxon>
        <taxon>Ecdysozoa</taxon>
        <taxon>Nematoda</taxon>
        <taxon>Chromadorea</taxon>
        <taxon>Rhabditida</taxon>
        <taxon>Spirurina</taxon>
        <taxon>Spiruromorpha</taxon>
        <taxon>Filarioidea</taxon>
        <taxon>Onchocercidae</taxon>
        <taxon>Onchocerca</taxon>
    </lineage>
</organism>
<keyword evidence="3" id="KW-1185">Reference proteome</keyword>